<keyword evidence="2" id="KW-1185">Reference proteome</keyword>
<comment type="caution">
    <text evidence="1">The sequence shown here is derived from an EMBL/GenBank/DDBJ whole genome shotgun (WGS) entry which is preliminary data.</text>
</comment>
<dbReference type="AlphaFoldDB" id="A0A2J8ABZ8"/>
<dbReference type="InterPro" id="IPR028994">
    <property type="entry name" value="Integrin_alpha_N"/>
</dbReference>
<organism evidence="1 2">
    <name type="scientific">Tetrabaena socialis</name>
    <dbReference type="NCBI Taxonomy" id="47790"/>
    <lineage>
        <taxon>Eukaryota</taxon>
        <taxon>Viridiplantae</taxon>
        <taxon>Chlorophyta</taxon>
        <taxon>core chlorophytes</taxon>
        <taxon>Chlorophyceae</taxon>
        <taxon>CS clade</taxon>
        <taxon>Chlamydomonadales</taxon>
        <taxon>Tetrabaenaceae</taxon>
        <taxon>Tetrabaena</taxon>
    </lineage>
</organism>
<dbReference type="SUPFAM" id="SSF69318">
    <property type="entry name" value="Integrin alpha N-terminal domain"/>
    <property type="match status" value="1"/>
</dbReference>
<sequence>MDHGGDDIGRAWSIADAANECTADTSCMGFNSGGYYKRVASPLQALAGEAVCFYTKRWCTQESAILQSTDCDGDGILDWICTESSTTARGIVRSSAGCYSDDGQTGWPTAPDSYCPSSSIFLTCPRPNYWCEPTEANNNNRWMLRQADCDGDGIVDLVCTDTDGRRGAIHFTSGCQIDDLSTGWPSAPTSFCPSITSTLVRWSTSTPAMDHWGDDINRALPIADAANECTADTSCMGFNSAGYFKRVVSPLQAAGEAACFYTKSGYCQHVTIAASDCQQFAGYTSTPAMDHWGDDIDQAWPIADAANECTADTSCMGFNSDGYYKRVASPLQAAGEAASFYTKNVCPSVLGYTFTEHVDVQGFDMNLVNGIAPPVDSKTANDLGVQCANTPGCQSFNWVYLDNELRS</sequence>
<evidence type="ECO:0000313" key="1">
    <source>
        <dbReference type="EMBL" id="PNH10054.1"/>
    </source>
</evidence>
<accession>A0A2J8ABZ8</accession>
<dbReference type="OrthoDB" id="529994at2759"/>
<proteinExistence type="predicted"/>
<dbReference type="EMBL" id="PGGS01000068">
    <property type="protein sequence ID" value="PNH10054.1"/>
    <property type="molecule type" value="Genomic_DNA"/>
</dbReference>
<protein>
    <submittedName>
        <fullName evidence="1">Uncharacterized protein</fullName>
    </submittedName>
</protein>
<reference evidence="1 2" key="1">
    <citation type="journal article" date="2017" name="Mol. Biol. Evol.">
        <title>The 4-celled Tetrabaena socialis nuclear genome reveals the essential components for genetic control of cell number at the origin of multicellularity in the volvocine lineage.</title>
        <authorList>
            <person name="Featherston J."/>
            <person name="Arakaki Y."/>
            <person name="Hanschen E.R."/>
            <person name="Ferris P.J."/>
            <person name="Michod R.E."/>
            <person name="Olson B.J.S.C."/>
            <person name="Nozaki H."/>
            <person name="Durand P.M."/>
        </authorList>
    </citation>
    <scope>NUCLEOTIDE SEQUENCE [LARGE SCALE GENOMIC DNA]</scope>
    <source>
        <strain evidence="1 2">NIES-571</strain>
    </source>
</reference>
<evidence type="ECO:0000313" key="2">
    <source>
        <dbReference type="Proteomes" id="UP000236333"/>
    </source>
</evidence>
<name>A0A2J8ABZ8_9CHLO</name>
<dbReference type="Proteomes" id="UP000236333">
    <property type="component" value="Unassembled WGS sequence"/>
</dbReference>
<gene>
    <name evidence="1" type="ORF">TSOC_003237</name>
</gene>